<proteinExistence type="predicted"/>
<sequence>MPARSPLRRPSCAVLLALLLAVAACGAASPDPGLPAPGPVPVLRPQVLAQVPHDRTAFTQGLELRDGTLYEGTGRVGSSQLRALDPATGAVRAASPLPPAYFGEGITVSGTRIWQLTWRDGVAIEWDRATLRPLREVPVDGEGWGLCDDGTRLVRSDGTDRLTFHDPADMAPAGSVAVTLDGAPVTRLNELECVGDRVWANVWQTDDIVRIDPATGVVDAVVDASGLLPPDRRAGADVLNGIAHVGGDEFLLTGKLWPTTFRVRLPAPPA</sequence>
<evidence type="ECO:0000313" key="2">
    <source>
        <dbReference type="EMBL" id="MEJ8280549.1"/>
    </source>
</evidence>
<dbReference type="InterPro" id="IPR007788">
    <property type="entry name" value="QCT"/>
</dbReference>
<feature type="signal peptide" evidence="1">
    <location>
        <begin position="1"/>
        <end position="27"/>
    </location>
</feature>
<dbReference type="Gene3D" id="2.130.10.10">
    <property type="entry name" value="YVTN repeat-like/Quinoprotein amine dehydrogenase"/>
    <property type="match status" value="1"/>
</dbReference>
<keyword evidence="3" id="KW-1185">Reference proteome</keyword>
<accession>A0ABU8T9F0</accession>
<evidence type="ECO:0000256" key="1">
    <source>
        <dbReference type="SAM" id="SignalP"/>
    </source>
</evidence>
<dbReference type="PANTHER" id="PTHR31270">
    <property type="entry name" value="GLUTAMINYL-PEPTIDE CYCLOTRANSFERASE"/>
    <property type="match status" value="1"/>
</dbReference>
<protein>
    <submittedName>
        <fullName evidence="2">Glutaminyl-peptide cyclotransferase</fullName>
    </submittedName>
</protein>
<dbReference type="RefSeq" id="WP_340291816.1">
    <property type="nucleotide sequence ID" value="NZ_JBBJUP010000013.1"/>
</dbReference>
<feature type="chain" id="PRO_5046316924" evidence="1">
    <location>
        <begin position="28"/>
        <end position="270"/>
    </location>
</feature>
<dbReference type="Pfam" id="PF05096">
    <property type="entry name" value="Glu_cyclase_2"/>
    <property type="match status" value="1"/>
</dbReference>
<dbReference type="EMBL" id="JBBJUP010000013">
    <property type="protein sequence ID" value="MEJ8280549.1"/>
    <property type="molecule type" value="Genomic_DNA"/>
</dbReference>
<reference evidence="2 3" key="1">
    <citation type="submission" date="2024-03" db="EMBL/GenBank/DDBJ databases">
        <title>Draft genome sequence of Pseudonocardia sp. DW16-2.</title>
        <authorList>
            <person name="Duangmal K."/>
        </authorList>
    </citation>
    <scope>NUCLEOTIDE SEQUENCE [LARGE SCALE GENOMIC DNA]</scope>
    <source>
        <strain evidence="2 3">DW16-2</strain>
    </source>
</reference>
<dbReference type="SUPFAM" id="SSF50969">
    <property type="entry name" value="YVTN repeat-like/Quinoprotein amine dehydrogenase"/>
    <property type="match status" value="1"/>
</dbReference>
<dbReference type="PANTHER" id="PTHR31270:SF1">
    <property type="entry name" value="GLUTAMINYL-PEPTIDE CYCLOTRANSFERASE"/>
    <property type="match status" value="1"/>
</dbReference>
<comment type="caution">
    <text evidence="2">The sequence shown here is derived from an EMBL/GenBank/DDBJ whole genome shotgun (WGS) entry which is preliminary data.</text>
</comment>
<organism evidence="2 3">
    <name type="scientific">Pseudonocardia spirodelae</name>
    <dbReference type="NCBI Taxonomy" id="3133431"/>
    <lineage>
        <taxon>Bacteria</taxon>
        <taxon>Bacillati</taxon>
        <taxon>Actinomycetota</taxon>
        <taxon>Actinomycetes</taxon>
        <taxon>Pseudonocardiales</taxon>
        <taxon>Pseudonocardiaceae</taxon>
        <taxon>Pseudonocardia</taxon>
    </lineage>
</organism>
<dbReference type="InterPro" id="IPR015943">
    <property type="entry name" value="WD40/YVTN_repeat-like_dom_sf"/>
</dbReference>
<dbReference type="InterPro" id="IPR011044">
    <property type="entry name" value="Quino_amine_DH_bsu"/>
</dbReference>
<evidence type="ECO:0000313" key="3">
    <source>
        <dbReference type="Proteomes" id="UP001364211"/>
    </source>
</evidence>
<gene>
    <name evidence="2" type="ORF">WJX68_16525</name>
</gene>
<dbReference type="PROSITE" id="PS51257">
    <property type="entry name" value="PROKAR_LIPOPROTEIN"/>
    <property type="match status" value="1"/>
</dbReference>
<dbReference type="Proteomes" id="UP001364211">
    <property type="component" value="Unassembled WGS sequence"/>
</dbReference>
<keyword evidence="1" id="KW-0732">Signal</keyword>
<name>A0ABU8T9F0_9PSEU</name>